<feature type="non-terminal residue" evidence="1">
    <location>
        <position position="1"/>
    </location>
</feature>
<dbReference type="EMBL" id="LAZR01065655">
    <property type="protein sequence ID" value="KKK55105.1"/>
    <property type="molecule type" value="Genomic_DNA"/>
</dbReference>
<evidence type="ECO:0008006" key="2">
    <source>
        <dbReference type="Google" id="ProtNLM"/>
    </source>
</evidence>
<gene>
    <name evidence="1" type="ORF">LCGC14_3077930</name>
</gene>
<dbReference type="Pfam" id="PF01663">
    <property type="entry name" value="Phosphodiest"/>
    <property type="match status" value="1"/>
</dbReference>
<dbReference type="InterPro" id="IPR017850">
    <property type="entry name" value="Alkaline_phosphatase_core_sf"/>
</dbReference>
<dbReference type="Gene3D" id="3.40.720.10">
    <property type="entry name" value="Alkaline Phosphatase, subunit A"/>
    <property type="match status" value="1"/>
</dbReference>
<reference evidence="1" key="1">
    <citation type="journal article" date="2015" name="Nature">
        <title>Complex archaea that bridge the gap between prokaryotes and eukaryotes.</title>
        <authorList>
            <person name="Spang A."/>
            <person name="Saw J.H."/>
            <person name="Jorgensen S.L."/>
            <person name="Zaremba-Niedzwiedzka K."/>
            <person name="Martijn J."/>
            <person name="Lind A.E."/>
            <person name="van Eijk R."/>
            <person name="Schleper C."/>
            <person name="Guy L."/>
            <person name="Ettema T.J."/>
        </authorList>
    </citation>
    <scope>NUCLEOTIDE SEQUENCE</scope>
</reference>
<dbReference type="AlphaFoldDB" id="A0A0F8X2N0"/>
<dbReference type="InterPro" id="IPR002591">
    <property type="entry name" value="Phosphodiest/P_Trfase"/>
</dbReference>
<sequence>YSPVPVTGPAWMSIYTGKTLEHHGVRDVWGRKRVLPGYGESRSYEDQYCFWDALNATGRRVGLFGLPACHPPREVQSWHVGGCGSAPDAMFWPADIEEHIPDGSVPFARVDLIHRWGGSYPNFPDWPGRFGSLTDKKAIELTQFDTWKATAAALSLTKSCSVDVLFLCFTFVDRFLHERDWDALMREDGPTMSTVVYNMVNSTISAAEKDFKPDTTIIVSDHGGAHGMHTDMGVFAYKGAGLRPLPISERGPMYGGPLCLPNPTDADEEVRKPWLMRVDVGPQIAKPSTEDVAPTICKLMGAKLPEADGRPIREILIDDSEERQQAEHLYQLGYGPKPEGKPR</sequence>
<proteinExistence type="predicted"/>
<accession>A0A0F8X2N0</accession>
<organism evidence="1">
    <name type="scientific">marine sediment metagenome</name>
    <dbReference type="NCBI Taxonomy" id="412755"/>
    <lineage>
        <taxon>unclassified sequences</taxon>
        <taxon>metagenomes</taxon>
        <taxon>ecological metagenomes</taxon>
    </lineage>
</organism>
<evidence type="ECO:0000313" key="1">
    <source>
        <dbReference type="EMBL" id="KKK55105.1"/>
    </source>
</evidence>
<name>A0A0F8X2N0_9ZZZZ</name>
<protein>
    <recommendedName>
        <fullName evidence="2">Sulfatase N-terminal domain-containing protein</fullName>
    </recommendedName>
</protein>
<dbReference type="SUPFAM" id="SSF53649">
    <property type="entry name" value="Alkaline phosphatase-like"/>
    <property type="match status" value="1"/>
</dbReference>
<comment type="caution">
    <text evidence="1">The sequence shown here is derived from an EMBL/GenBank/DDBJ whole genome shotgun (WGS) entry which is preliminary data.</text>
</comment>